<keyword evidence="10" id="KW-1185">Reference proteome</keyword>
<proteinExistence type="inferred from homology"/>
<feature type="transmembrane region" description="Helical" evidence="7">
    <location>
        <begin position="35"/>
        <end position="57"/>
    </location>
</feature>
<evidence type="ECO:0000256" key="3">
    <source>
        <dbReference type="ARBA" id="ARBA00022475"/>
    </source>
</evidence>
<dbReference type="EMBL" id="VZQQ01000076">
    <property type="protein sequence ID" value="MBC8752009.1"/>
    <property type="molecule type" value="Genomic_DNA"/>
</dbReference>
<feature type="transmembrane region" description="Helical" evidence="7">
    <location>
        <begin position="137"/>
        <end position="155"/>
    </location>
</feature>
<dbReference type="PANTHER" id="PTHR30151:SF0">
    <property type="entry name" value="ABC TRANSPORTER PERMEASE PROTEIN MJ0413-RELATED"/>
    <property type="match status" value="1"/>
</dbReference>
<evidence type="ECO:0000259" key="8">
    <source>
        <dbReference type="PROSITE" id="PS50928"/>
    </source>
</evidence>
<keyword evidence="2 7" id="KW-0813">Transport</keyword>
<keyword evidence="3" id="KW-1003">Cell membrane</keyword>
<dbReference type="Proteomes" id="UP000736373">
    <property type="component" value="Unassembled WGS sequence"/>
</dbReference>
<dbReference type="InterPro" id="IPR035906">
    <property type="entry name" value="MetI-like_sf"/>
</dbReference>
<reference evidence="9 10" key="1">
    <citation type="submission" date="2019-09" db="EMBL/GenBank/DDBJ databases">
        <title>Paraburkholderia podalyriae sp. nov., A South African Podalyria-associated rhizobium.</title>
        <authorList>
            <person name="Mavima L."/>
            <person name="Beukes C.W."/>
            <person name="Palmer M."/>
            <person name="De Meyer S.E."/>
            <person name="James E.K."/>
            <person name="Maluk M."/>
            <person name="Avontuur J.R."/>
            <person name="Chan W.Y."/>
            <person name="Venter S.N."/>
            <person name="Steenkamp E.T."/>
        </authorList>
    </citation>
    <scope>NUCLEOTIDE SEQUENCE [LARGE SCALE GENOMIC DNA]</scope>
    <source>
        <strain evidence="9 10">WC7.3b</strain>
    </source>
</reference>
<evidence type="ECO:0000256" key="6">
    <source>
        <dbReference type="ARBA" id="ARBA00023136"/>
    </source>
</evidence>
<keyword evidence="6 7" id="KW-0472">Membrane</keyword>
<dbReference type="CDD" id="cd06261">
    <property type="entry name" value="TM_PBP2"/>
    <property type="match status" value="1"/>
</dbReference>
<keyword evidence="4 7" id="KW-0812">Transmembrane</keyword>
<dbReference type="InterPro" id="IPR000515">
    <property type="entry name" value="MetI-like"/>
</dbReference>
<feature type="transmembrane region" description="Helical" evidence="7">
    <location>
        <begin position="103"/>
        <end position="125"/>
    </location>
</feature>
<comment type="subcellular location">
    <subcellularLocation>
        <location evidence="1 7">Cell membrane</location>
        <topology evidence="1 7">Multi-pass membrane protein</topology>
    </subcellularLocation>
</comment>
<evidence type="ECO:0000256" key="5">
    <source>
        <dbReference type="ARBA" id="ARBA00022989"/>
    </source>
</evidence>
<dbReference type="PROSITE" id="PS50928">
    <property type="entry name" value="ABC_TM1"/>
    <property type="match status" value="1"/>
</dbReference>
<evidence type="ECO:0000313" key="10">
    <source>
        <dbReference type="Proteomes" id="UP000736373"/>
    </source>
</evidence>
<dbReference type="Pfam" id="PF00528">
    <property type="entry name" value="BPD_transp_1"/>
    <property type="match status" value="1"/>
</dbReference>
<dbReference type="SUPFAM" id="SSF161098">
    <property type="entry name" value="MetI-like"/>
    <property type="match status" value="1"/>
</dbReference>
<organism evidence="9 10">
    <name type="scientific">Paraburkholderia podalyriae</name>
    <dbReference type="NCBI Taxonomy" id="1938811"/>
    <lineage>
        <taxon>Bacteria</taxon>
        <taxon>Pseudomonadati</taxon>
        <taxon>Pseudomonadota</taxon>
        <taxon>Betaproteobacteria</taxon>
        <taxon>Burkholderiales</taxon>
        <taxon>Burkholderiaceae</taxon>
        <taxon>Paraburkholderia</taxon>
    </lineage>
</organism>
<evidence type="ECO:0000256" key="4">
    <source>
        <dbReference type="ARBA" id="ARBA00022692"/>
    </source>
</evidence>
<keyword evidence="5 7" id="KW-1133">Transmembrane helix</keyword>
<feature type="transmembrane region" description="Helical" evidence="7">
    <location>
        <begin position="201"/>
        <end position="228"/>
    </location>
</feature>
<accession>A0ABR7Q0E1</accession>
<feature type="domain" description="ABC transmembrane type-1" evidence="8">
    <location>
        <begin position="95"/>
        <end position="275"/>
    </location>
</feature>
<sequence>MNYQRTHRTLDVASSSRSVTLSAIFAKSGARIRVGFVKCLIPVVLIAFWELVARLGIIPASLLPAPSRVVTTWADWVFATDGSSQADSGRWIFDAAASVSRVLSGYLIATISGVLLGIAIGWWRWIEQAVEPTLQMLRPIPPVSWIPLAIIWFGIANKPAIFLVFLGAFFPILMNTIHGVKATDRNLIRAAAMMGSTQFQLLRFIVLPAALPSIFAGLRIAIGSAWMLTVTAEMVAVKSGLGYVLWDSYYFLRYDLVIAAMVSIGLLGYLSDLAMKRTMTAMLHWQRRGAAGRH</sequence>
<comment type="similarity">
    <text evidence="7">Belongs to the binding-protein-dependent transport system permease family.</text>
</comment>
<evidence type="ECO:0000256" key="1">
    <source>
        <dbReference type="ARBA" id="ARBA00004651"/>
    </source>
</evidence>
<evidence type="ECO:0000256" key="2">
    <source>
        <dbReference type="ARBA" id="ARBA00022448"/>
    </source>
</evidence>
<evidence type="ECO:0000313" key="9">
    <source>
        <dbReference type="EMBL" id="MBC8752009.1"/>
    </source>
</evidence>
<feature type="transmembrane region" description="Helical" evidence="7">
    <location>
        <begin position="248"/>
        <end position="270"/>
    </location>
</feature>
<feature type="transmembrane region" description="Helical" evidence="7">
    <location>
        <begin position="161"/>
        <end position="180"/>
    </location>
</feature>
<dbReference type="PANTHER" id="PTHR30151">
    <property type="entry name" value="ALKANE SULFONATE ABC TRANSPORTER-RELATED, MEMBRANE SUBUNIT"/>
    <property type="match status" value="1"/>
</dbReference>
<comment type="caution">
    <text evidence="9">The sequence shown here is derived from an EMBL/GenBank/DDBJ whole genome shotgun (WGS) entry which is preliminary data.</text>
</comment>
<protein>
    <submittedName>
        <fullName evidence="9">ABC transporter permease</fullName>
    </submittedName>
</protein>
<name>A0ABR7Q0E1_9BURK</name>
<evidence type="ECO:0000256" key="7">
    <source>
        <dbReference type="RuleBase" id="RU363032"/>
    </source>
</evidence>
<dbReference type="Gene3D" id="1.10.3720.10">
    <property type="entry name" value="MetI-like"/>
    <property type="match status" value="1"/>
</dbReference>
<gene>
    <name evidence="9" type="ORF">F6X42_37825</name>
</gene>